<dbReference type="STRING" id="155417.A0A4Q4SXX3"/>
<dbReference type="AlphaFoldDB" id="A0A4Q4SXX3"/>
<accession>A0A4Q4SXX3</accession>
<feature type="region of interest" description="Disordered" evidence="3">
    <location>
        <begin position="323"/>
        <end position="348"/>
    </location>
</feature>
<evidence type="ECO:0000256" key="2">
    <source>
        <dbReference type="ARBA" id="ARBA00019014"/>
    </source>
</evidence>
<comment type="similarity">
    <text evidence="1">Belongs to the CutC family.</text>
</comment>
<feature type="compositionally biased region" description="Low complexity" evidence="3">
    <location>
        <begin position="165"/>
        <end position="180"/>
    </location>
</feature>
<evidence type="ECO:0000256" key="1">
    <source>
        <dbReference type="ARBA" id="ARBA00007768"/>
    </source>
</evidence>
<feature type="compositionally biased region" description="Polar residues" evidence="3">
    <location>
        <begin position="154"/>
        <end position="164"/>
    </location>
</feature>
<dbReference type="Pfam" id="PF03932">
    <property type="entry name" value="CutC"/>
    <property type="match status" value="2"/>
</dbReference>
<sequence length="494" mass="53963">MGGKTWSEKEERHFWRVIIGYSAKRAGVDRAKPEKSWDLLAQEMQRAMGSEARRDYTGTMLFEHYFQNVESGRKSPNAAIYVREYRLKLDSTSRPASRSYDRIERRHIPRPRATRSTAATRRRRATRGSLRLPSLAPLTTEAEDQDHPAIESESAVSSTAHTDNSTSSRGSSSSPSSSVIVEEEEDEELMVRIRIPGMAPIGLEIPVFGAGAAADAVAAGATRIELNAAGSYPAGGLTPSLVDLQRVASLGVPLRIMIRPRGPPSTVSSVSSTSTQTRDFMYSDEEFQEMQRDIEEFKESGFLKVDRGDGFVFGILRESSGVTSQSSATESGQTSSTIHTTRTEGPMAGCEVDTERCTRLVEAARPFKTVFHRAFDEIAGCDRLSDDDKGRLPWQDALDGLVRCSFDGILTSGGSGSAVLNVDALNLILDEAGKTGIEIIVGGGVRSRNTPQLLQALGLSERRQPVFMHSSCLLPAATEHVDPLEVEGIMKHLR</sequence>
<gene>
    <name evidence="4" type="ORF">DL764_008267</name>
</gene>
<dbReference type="InterPro" id="IPR036822">
    <property type="entry name" value="CutC-like_dom_sf"/>
</dbReference>
<evidence type="ECO:0000313" key="4">
    <source>
        <dbReference type="EMBL" id="RYO91599.1"/>
    </source>
</evidence>
<dbReference type="SUPFAM" id="SSF110395">
    <property type="entry name" value="CutC-like"/>
    <property type="match status" value="1"/>
</dbReference>
<dbReference type="GO" id="GO:0005507">
    <property type="term" value="F:copper ion binding"/>
    <property type="evidence" value="ECO:0007669"/>
    <property type="project" value="TreeGrafter"/>
</dbReference>
<proteinExistence type="inferred from homology"/>
<name>A0A4Q4SXX3_9PEZI</name>
<keyword evidence="5" id="KW-1185">Reference proteome</keyword>
<protein>
    <recommendedName>
        <fullName evidence="2">Copper homeostasis protein cutC homolog</fullName>
    </recommendedName>
</protein>
<dbReference type="Gene3D" id="3.20.20.380">
    <property type="entry name" value="Copper homeostasis (CutC) domain"/>
    <property type="match status" value="1"/>
</dbReference>
<comment type="caution">
    <text evidence="4">The sequence shown here is derived from an EMBL/GenBank/DDBJ whole genome shotgun (WGS) entry which is preliminary data.</text>
</comment>
<dbReference type="PANTHER" id="PTHR12598:SF0">
    <property type="entry name" value="COPPER HOMEOSTASIS PROTEIN CUTC HOMOLOG"/>
    <property type="match status" value="1"/>
</dbReference>
<dbReference type="OrthoDB" id="7392499at2759"/>
<evidence type="ECO:0000256" key="3">
    <source>
        <dbReference type="SAM" id="MobiDB-lite"/>
    </source>
</evidence>
<dbReference type="InterPro" id="IPR005627">
    <property type="entry name" value="CutC-like"/>
</dbReference>
<evidence type="ECO:0000313" key="5">
    <source>
        <dbReference type="Proteomes" id="UP000293360"/>
    </source>
</evidence>
<dbReference type="PANTHER" id="PTHR12598">
    <property type="entry name" value="COPPER HOMEOSTASIS PROTEIN CUTC"/>
    <property type="match status" value="1"/>
</dbReference>
<feature type="compositionally biased region" description="Polar residues" evidence="3">
    <location>
        <begin position="323"/>
        <end position="340"/>
    </location>
</feature>
<dbReference type="Proteomes" id="UP000293360">
    <property type="component" value="Unassembled WGS sequence"/>
</dbReference>
<dbReference type="EMBL" id="QJNU01000630">
    <property type="protein sequence ID" value="RYO91599.1"/>
    <property type="molecule type" value="Genomic_DNA"/>
</dbReference>
<reference evidence="4 5" key="1">
    <citation type="submission" date="2018-06" db="EMBL/GenBank/DDBJ databases">
        <title>Complete Genomes of Monosporascus.</title>
        <authorList>
            <person name="Robinson A.J."/>
            <person name="Natvig D.O."/>
        </authorList>
    </citation>
    <scope>NUCLEOTIDE SEQUENCE [LARGE SCALE GENOMIC DNA]</scope>
    <source>
        <strain evidence="4 5">CBS 110550</strain>
    </source>
</reference>
<feature type="region of interest" description="Disordered" evidence="3">
    <location>
        <begin position="93"/>
        <end position="186"/>
    </location>
</feature>
<organism evidence="4 5">
    <name type="scientific">Monosporascus ibericus</name>
    <dbReference type="NCBI Taxonomy" id="155417"/>
    <lineage>
        <taxon>Eukaryota</taxon>
        <taxon>Fungi</taxon>
        <taxon>Dikarya</taxon>
        <taxon>Ascomycota</taxon>
        <taxon>Pezizomycotina</taxon>
        <taxon>Sordariomycetes</taxon>
        <taxon>Xylariomycetidae</taxon>
        <taxon>Xylariales</taxon>
        <taxon>Xylariales incertae sedis</taxon>
        <taxon>Monosporascus</taxon>
    </lineage>
</organism>